<dbReference type="RefSeq" id="WP_013078518.1">
    <property type="nucleotide sequence ID" value="NZ_CP027850.1"/>
</dbReference>
<dbReference type="EMBL" id="CP027850">
    <property type="protein sequence ID" value="AVQ01611.1"/>
    <property type="molecule type" value="Genomic_DNA"/>
</dbReference>
<keyword evidence="5" id="KW-1185">Reference proteome</keyword>
<dbReference type="NCBIfam" id="TIGR02817">
    <property type="entry name" value="adh_fam_1"/>
    <property type="match status" value="1"/>
</dbReference>
<feature type="domain" description="Enoyl reductase (ER)" evidence="3">
    <location>
        <begin position="10"/>
        <end position="331"/>
    </location>
</feature>
<dbReference type="Pfam" id="PF13602">
    <property type="entry name" value="ADH_zinc_N_2"/>
    <property type="match status" value="1"/>
</dbReference>
<evidence type="ECO:0000313" key="5">
    <source>
        <dbReference type="Proteomes" id="UP000240527"/>
    </source>
</evidence>
<dbReference type="InterPro" id="IPR020843">
    <property type="entry name" value="ER"/>
</dbReference>
<dbReference type="InterPro" id="IPR051603">
    <property type="entry name" value="Zinc-ADH_QOR/CCCR"/>
</dbReference>
<organism evidence="4 5">
    <name type="scientific">Caulobacter segnis</name>
    <dbReference type="NCBI Taxonomy" id="88688"/>
    <lineage>
        <taxon>Bacteria</taxon>
        <taxon>Pseudomonadati</taxon>
        <taxon>Pseudomonadota</taxon>
        <taxon>Alphaproteobacteria</taxon>
        <taxon>Caulobacterales</taxon>
        <taxon>Caulobacteraceae</taxon>
        <taxon>Caulobacter</taxon>
    </lineage>
</organism>
<accession>A0ABM6TEQ5</accession>
<proteinExistence type="inferred from homology"/>
<evidence type="ECO:0000313" key="4">
    <source>
        <dbReference type="EMBL" id="AVQ01611.1"/>
    </source>
</evidence>
<keyword evidence="2" id="KW-0862">Zinc</keyword>
<dbReference type="InterPro" id="IPR013154">
    <property type="entry name" value="ADH-like_N"/>
</dbReference>
<keyword evidence="2" id="KW-0560">Oxidoreductase</keyword>
<dbReference type="PANTHER" id="PTHR44154">
    <property type="entry name" value="QUINONE OXIDOREDUCTASE"/>
    <property type="match status" value="1"/>
</dbReference>
<sequence>MKAIGYRVPSPIDAPEALIDLDLPKPAATGRDLLVAVKAVSVNPVDAKVRVSRKPAEGQAEILGYDAAGIVEAVGPEVTLFKVGDPVYYAGAIDRPGSNAEFQLVDERIVGRKPASLTFAEAAALPLTAITAWELLFDRLGATRDSVGGLLVTGAGGGVGSILVQIARKLTGLTVIGTASRPETIDWVKALGAHHVIDHGGDLVAQVKALDIPPVGLIASLTHTDVHFPALVEILEPQGRVGVIDDAPSLDVNPLKRKSASLHWEFMFARPLFKTPDMIAQHALLNAVADMIDAGDLRTTLSQTLSPINAANLKAAHAAIESKRTRGKIVLEGF</sequence>
<dbReference type="InterPro" id="IPR036291">
    <property type="entry name" value="NAD(P)-bd_dom_sf"/>
</dbReference>
<evidence type="ECO:0000256" key="2">
    <source>
        <dbReference type="RuleBase" id="RU364000"/>
    </source>
</evidence>
<protein>
    <recommendedName>
        <fullName evidence="2">Zinc-type alcohol dehydrogenase-like protein</fullName>
    </recommendedName>
</protein>
<keyword evidence="1" id="KW-0521">NADP</keyword>
<dbReference type="InterPro" id="IPR011032">
    <property type="entry name" value="GroES-like_sf"/>
</dbReference>
<dbReference type="Gene3D" id="3.40.50.720">
    <property type="entry name" value="NAD(P)-binding Rossmann-like Domain"/>
    <property type="match status" value="1"/>
</dbReference>
<dbReference type="Proteomes" id="UP000240527">
    <property type="component" value="Chromosome"/>
</dbReference>
<dbReference type="InterPro" id="IPR014182">
    <property type="entry name" value="ADH_Zn_typ-1"/>
</dbReference>
<dbReference type="Pfam" id="PF08240">
    <property type="entry name" value="ADH_N"/>
    <property type="match status" value="1"/>
</dbReference>
<dbReference type="SUPFAM" id="SSF50129">
    <property type="entry name" value="GroES-like"/>
    <property type="match status" value="1"/>
</dbReference>
<dbReference type="SUPFAM" id="SSF51735">
    <property type="entry name" value="NAD(P)-binding Rossmann-fold domains"/>
    <property type="match status" value="1"/>
</dbReference>
<dbReference type="CDD" id="cd08252">
    <property type="entry name" value="AL_MDR"/>
    <property type="match status" value="1"/>
</dbReference>
<dbReference type="PANTHER" id="PTHR44154:SF1">
    <property type="entry name" value="QUINONE OXIDOREDUCTASE"/>
    <property type="match status" value="1"/>
</dbReference>
<evidence type="ECO:0000259" key="3">
    <source>
        <dbReference type="SMART" id="SM00829"/>
    </source>
</evidence>
<dbReference type="SMART" id="SM00829">
    <property type="entry name" value="PKS_ER"/>
    <property type="match status" value="1"/>
</dbReference>
<reference evidence="4 5" key="1">
    <citation type="journal article" date="2015" name="Biotechnol. Bioeng.">
        <title>Genome sequence and phenotypic characterization of Caulobacter segnis.</title>
        <authorList>
            <person name="Patel S."/>
            <person name="Fletcher B."/>
            <person name="Scott D.C."/>
            <person name="Ely B."/>
        </authorList>
    </citation>
    <scope>NUCLEOTIDE SEQUENCE [LARGE SCALE GENOMIC DNA]</scope>
    <source>
        <strain evidence="4 5">TK0059</strain>
    </source>
</reference>
<dbReference type="Gene3D" id="3.90.180.10">
    <property type="entry name" value="Medium-chain alcohol dehydrogenases, catalytic domain"/>
    <property type="match status" value="1"/>
</dbReference>
<keyword evidence="2" id="KW-0479">Metal-binding</keyword>
<gene>
    <name evidence="4" type="ORF">B7G68_06970</name>
</gene>
<comment type="similarity">
    <text evidence="2">Belongs to the zinc-containing alcohol dehydrogenase family. Quinone oxidoreductase subfamily.</text>
</comment>
<name>A0ABM6TEQ5_9CAUL</name>
<evidence type="ECO:0000256" key="1">
    <source>
        <dbReference type="ARBA" id="ARBA00022857"/>
    </source>
</evidence>